<organism evidence="2 3">
    <name type="scientific">Sphingomonas oligophenolica</name>
    <dbReference type="NCBI Taxonomy" id="301154"/>
    <lineage>
        <taxon>Bacteria</taxon>
        <taxon>Pseudomonadati</taxon>
        <taxon>Pseudomonadota</taxon>
        <taxon>Alphaproteobacteria</taxon>
        <taxon>Sphingomonadales</taxon>
        <taxon>Sphingomonadaceae</taxon>
        <taxon>Sphingomonas</taxon>
    </lineage>
</organism>
<protein>
    <submittedName>
        <fullName evidence="2">Uncharacterized protein</fullName>
    </submittedName>
</protein>
<feature type="chain" id="PRO_5045727746" evidence="1">
    <location>
        <begin position="22"/>
        <end position="95"/>
    </location>
</feature>
<name>A0ABU9XY56_9SPHN</name>
<evidence type="ECO:0000313" key="3">
    <source>
        <dbReference type="Proteomes" id="UP001419910"/>
    </source>
</evidence>
<accession>A0ABU9XY56</accession>
<evidence type="ECO:0000256" key="1">
    <source>
        <dbReference type="SAM" id="SignalP"/>
    </source>
</evidence>
<dbReference type="RefSeq" id="WP_343890490.1">
    <property type="nucleotide sequence ID" value="NZ_BAAAEH010000035.1"/>
</dbReference>
<dbReference type="Proteomes" id="UP001419910">
    <property type="component" value="Unassembled WGS sequence"/>
</dbReference>
<proteinExistence type="predicted"/>
<keyword evidence="1" id="KW-0732">Signal</keyword>
<keyword evidence="3" id="KW-1185">Reference proteome</keyword>
<comment type="caution">
    <text evidence="2">The sequence shown here is derived from an EMBL/GenBank/DDBJ whole genome shotgun (WGS) entry which is preliminary data.</text>
</comment>
<gene>
    <name evidence="2" type="ORF">ABC974_02525</name>
</gene>
<sequence>MKISPLFAVVALALAPVAAQAAESVAPVAVPGVTVTPGKMLYAAGGKRLAAVYRVAADGSPQIILDGKLITVPVSTLAMDGDKATTSLTKAQLSR</sequence>
<reference evidence="2 3" key="1">
    <citation type="submission" date="2024-05" db="EMBL/GenBank/DDBJ databases">
        <authorList>
            <person name="Liu Q."/>
            <person name="Xin Y.-H."/>
        </authorList>
    </citation>
    <scope>NUCLEOTIDE SEQUENCE [LARGE SCALE GENOMIC DNA]</scope>
    <source>
        <strain evidence="2 3">CGMCC 1.10181</strain>
    </source>
</reference>
<dbReference type="EMBL" id="JBDIME010000002">
    <property type="protein sequence ID" value="MEN2788487.1"/>
    <property type="molecule type" value="Genomic_DNA"/>
</dbReference>
<feature type="signal peptide" evidence="1">
    <location>
        <begin position="1"/>
        <end position="21"/>
    </location>
</feature>
<evidence type="ECO:0000313" key="2">
    <source>
        <dbReference type="EMBL" id="MEN2788487.1"/>
    </source>
</evidence>